<feature type="transmembrane region" description="Helical" evidence="8">
    <location>
        <begin position="552"/>
        <end position="572"/>
    </location>
</feature>
<evidence type="ECO:0000256" key="5">
    <source>
        <dbReference type="ARBA" id="ARBA00023136"/>
    </source>
</evidence>
<dbReference type="Gene3D" id="1.20.1250.20">
    <property type="entry name" value="MFS general substrate transporter like domains"/>
    <property type="match status" value="1"/>
</dbReference>
<dbReference type="GO" id="GO:0016020">
    <property type="term" value="C:membrane"/>
    <property type="evidence" value="ECO:0007669"/>
    <property type="project" value="UniProtKB-SubCell"/>
</dbReference>
<evidence type="ECO:0000256" key="6">
    <source>
        <dbReference type="RuleBase" id="RU003346"/>
    </source>
</evidence>
<dbReference type="InterPro" id="IPR036259">
    <property type="entry name" value="MFS_trans_sf"/>
</dbReference>
<reference evidence="10 11" key="1">
    <citation type="submission" date="2013-11" db="EMBL/GenBank/DDBJ databases">
        <title>Draft genome of the bovine lungworm Dictyocaulus viviparus.</title>
        <authorList>
            <person name="Mitreva M."/>
        </authorList>
    </citation>
    <scope>NUCLEOTIDE SEQUENCE [LARGE SCALE GENOMIC DNA]</scope>
    <source>
        <strain evidence="10 11">HannoverDv2000</strain>
    </source>
</reference>
<evidence type="ECO:0000256" key="4">
    <source>
        <dbReference type="ARBA" id="ARBA00022989"/>
    </source>
</evidence>
<dbReference type="STRING" id="29172.A0A0D8Y4F7"/>
<feature type="compositionally biased region" description="Acidic residues" evidence="7">
    <location>
        <begin position="26"/>
        <end position="38"/>
    </location>
</feature>
<feature type="transmembrane region" description="Helical" evidence="8">
    <location>
        <begin position="242"/>
        <end position="266"/>
    </location>
</feature>
<dbReference type="AlphaFoldDB" id="A0A0D8Y4F7"/>
<comment type="subcellular location">
    <subcellularLocation>
        <location evidence="1">Membrane</location>
        <topology evidence="1">Multi-pass membrane protein</topology>
    </subcellularLocation>
</comment>
<feature type="transmembrane region" description="Helical" evidence="8">
    <location>
        <begin position="150"/>
        <end position="174"/>
    </location>
</feature>
<feature type="domain" description="Major facilitator superfamily (MFS) profile" evidence="9">
    <location>
        <begin position="102"/>
        <end position="579"/>
    </location>
</feature>
<comment type="similarity">
    <text evidence="6">Belongs to the major facilitator superfamily. Sugar transporter (TC 2.A.1.1) family.</text>
</comment>
<protein>
    <submittedName>
        <fullName evidence="10">MFS transporter, SP family</fullName>
    </submittedName>
</protein>
<dbReference type="PRINTS" id="PR00171">
    <property type="entry name" value="SUGRTRNSPORT"/>
</dbReference>
<evidence type="ECO:0000313" key="11">
    <source>
        <dbReference type="Proteomes" id="UP000053766"/>
    </source>
</evidence>
<dbReference type="InterPro" id="IPR020846">
    <property type="entry name" value="MFS_dom"/>
</dbReference>
<evidence type="ECO:0000256" key="7">
    <source>
        <dbReference type="SAM" id="MobiDB-lite"/>
    </source>
</evidence>
<keyword evidence="2 6" id="KW-0813">Transport</keyword>
<evidence type="ECO:0000256" key="8">
    <source>
        <dbReference type="SAM" id="Phobius"/>
    </source>
</evidence>
<dbReference type="Pfam" id="PF00083">
    <property type="entry name" value="Sugar_tr"/>
    <property type="match status" value="2"/>
</dbReference>
<evidence type="ECO:0000259" key="9">
    <source>
        <dbReference type="PROSITE" id="PS50850"/>
    </source>
</evidence>
<dbReference type="EMBL" id="KN716234">
    <property type="protein sequence ID" value="KJH49451.1"/>
    <property type="molecule type" value="Genomic_DNA"/>
</dbReference>
<dbReference type="PANTHER" id="PTHR23503">
    <property type="entry name" value="SOLUTE CARRIER FAMILY 2"/>
    <property type="match status" value="1"/>
</dbReference>
<evidence type="ECO:0000313" key="10">
    <source>
        <dbReference type="EMBL" id="KJH49451.1"/>
    </source>
</evidence>
<dbReference type="NCBIfam" id="TIGR00879">
    <property type="entry name" value="SP"/>
    <property type="match status" value="1"/>
</dbReference>
<dbReference type="OrthoDB" id="4540492at2759"/>
<feature type="transmembrane region" description="Helical" evidence="8">
    <location>
        <begin position="206"/>
        <end position="230"/>
    </location>
</feature>
<dbReference type="PROSITE" id="PS50850">
    <property type="entry name" value="MFS"/>
    <property type="match status" value="1"/>
</dbReference>
<dbReference type="InterPro" id="IPR005828">
    <property type="entry name" value="MFS_sugar_transport-like"/>
</dbReference>
<accession>A0A0D8Y4F7</accession>
<keyword evidence="3 8" id="KW-0812">Transmembrane</keyword>
<proteinExistence type="inferred from homology"/>
<feature type="transmembrane region" description="Helical" evidence="8">
    <location>
        <begin position="397"/>
        <end position="418"/>
    </location>
</feature>
<sequence length="592" mass="65174">MMRSCREEEVRLTFNIVEDRIAAGQDEPEKDNKPDEEDVGSKEKNKKEDADGDNAKNKEDKEQGSKEHGSSTTGSKVTRSKLSEDPKSKVIEGRFTSTLAAAVTSVTLASFQFGYHIGCVNAPGGLITDWIIQSHREKYNVTLDKQSADLTWSTIVAVFGVGGAIGGLISGFIADKCGRRNGLLCTNVLVFVATAMMAFVKIFKVYWTMVVGRLLIGIYAGLTILVPMYLTEVPPTNLRGMIGSLHQLLVTIGILVSQVVGLPMLFGTQSRWPFIFGIAAIPALIQVISLPLIPESPKFTLCFKGQVEQATKDLEKLRGTTDVAAEIDMMREEALGPKGQSAAEEHLTFGDMFRGDLRWPMTIAVFLMIAQQLSGINAVMFYSTVIFKQAGLTDENAVYATIGVGIVNVLMTVVSVWLVDHPRFGRRSLLLFGMIGMWISTLLLVVCISTSMNGAKWGSYGAIFFIMLFVISFAAGAAQITPKLEVVLCILQNYMLLLMNTMYVVTGSIPWFFVSEIFFSNARANANSVATLTNWSSNVVVGLLFLPINNLIQQYTFLVFTGFLTLFTFFIYKYVPETKGKTTEEINAELHQ</sequence>
<dbReference type="InterPro" id="IPR045263">
    <property type="entry name" value="GLUT"/>
</dbReference>
<dbReference type="PANTHER" id="PTHR23503:SF8">
    <property type="entry name" value="FACILITATED GLUCOSE TRANSPORTER PROTEIN 1"/>
    <property type="match status" value="1"/>
</dbReference>
<evidence type="ECO:0000256" key="3">
    <source>
        <dbReference type="ARBA" id="ARBA00022692"/>
    </source>
</evidence>
<dbReference type="SUPFAM" id="SSF103473">
    <property type="entry name" value="MFS general substrate transporter"/>
    <property type="match status" value="1"/>
</dbReference>
<feature type="compositionally biased region" description="Basic and acidic residues" evidence="7">
    <location>
        <begin position="39"/>
        <end position="69"/>
    </location>
</feature>
<feature type="transmembrane region" description="Helical" evidence="8">
    <location>
        <begin position="362"/>
        <end position="385"/>
    </location>
</feature>
<reference evidence="11" key="2">
    <citation type="journal article" date="2016" name="Sci. Rep.">
        <title>Dictyocaulus viviparus genome, variome and transcriptome elucidate lungworm biology and support future intervention.</title>
        <authorList>
            <person name="McNulty S.N."/>
            <person name="Strube C."/>
            <person name="Rosa B.A."/>
            <person name="Martin J.C."/>
            <person name="Tyagi R."/>
            <person name="Choi Y.J."/>
            <person name="Wang Q."/>
            <person name="Hallsworth Pepin K."/>
            <person name="Zhang X."/>
            <person name="Ozersky P."/>
            <person name="Wilson R.K."/>
            <person name="Sternberg P.W."/>
            <person name="Gasser R.B."/>
            <person name="Mitreva M."/>
        </authorList>
    </citation>
    <scope>NUCLEOTIDE SEQUENCE [LARGE SCALE GENOMIC DNA]</scope>
    <source>
        <strain evidence="11">HannoverDv2000</strain>
    </source>
</reference>
<keyword evidence="4 8" id="KW-1133">Transmembrane helix</keyword>
<keyword evidence="5 8" id="KW-0472">Membrane</keyword>
<feature type="transmembrane region" description="Helical" evidence="8">
    <location>
        <begin position="457"/>
        <end position="478"/>
    </location>
</feature>
<dbReference type="InterPro" id="IPR003663">
    <property type="entry name" value="Sugar/inositol_transpt"/>
</dbReference>
<dbReference type="GO" id="GO:0015149">
    <property type="term" value="F:hexose transmembrane transporter activity"/>
    <property type="evidence" value="ECO:0007669"/>
    <property type="project" value="TreeGrafter"/>
</dbReference>
<dbReference type="Proteomes" id="UP000053766">
    <property type="component" value="Unassembled WGS sequence"/>
</dbReference>
<evidence type="ECO:0000256" key="2">
    <source>
        <dbReference type="ARBA" id="ARBA00022448"/>
    </source>
</evidence>
<feature type="transmembrane region" description="Helical" evidence="8">
    <location>
        <begin position="272"/>
        <end position="293"/>
    </location>
</feature>
<feature type="transmembrane region" description="Helical" evidence="8">
    <location>
        <begin position="181"/>
        <end position="200"/>
    </location>
</feature>
<feature type="transmembrane region" description="Helical" evidence="8">
    <location>
        <begin position="430"/>
        <end position="451"/>
    </location>
</feature>
<keyword evidence="11" id="KW-1185">Reference proteome</keyword>
<name>A0A0D8Y4F7_DICVI</name>
<feature type="region of interest" description="Disordered" evidence="7">
    <location>
        <begin position="14"/>
        <end position="85"/>
    </location>
</feature>
<feature type="transmembrane region" description="Helical" evidence="8">
    <location>
        <begin position="490"/>
        <end position="513"/>
    </location>
</feature>
<organism evidence="10 11">
    <name type="scientific">Dictyocaulus viviparus</name>
    <name type="common">Bovine lungworm</name>
    <dbReference type="NCBI Taxonomy" id="29172"/>
    <lineage>
        <taxon>Eukaryota</taxon>
        <taxon>Metazoa</taxon>
        <taxon>Ecdysozoa</taxon>
        <taxon>Nematoda</taxon>
        <taxon>Chromadorea</taxon>
        <taxon>Rhabditida</taxon>
        <taxon>Rhabditina</taxon>
        <taxon>Rhabditomorpha</taxon>
        <taxon>Strongyloidea</taxon>
        <taxon>Metastrongylidae</taxon>
        <taxon>Dictyocaulus</taxon>
    </lineage>
</organism>
<gene>
    <name evidence="10" type="ORF">DICVIV_04388</name>
</gene>
<evidence type="ECO:0000256" key="1">
    <source>
        <dbReference type="ARBA" id="ARBA00004141"/>
    </source>
</evidence>